<dbReference type="Proteomes" id="UP000215914">
    <property type="component" value="Unassembled WGS sequence"/>
</dbReference>
<feature type="region of interest" description="Disordered" evidence="1">
    <location>
        <begin position="236"/>
        <end position="267"/>
    </location>
</feature>
<dbReference type="PANTHER" id="PTHR34427">
    <property type="entry name" value="DUF4283 DOMAIN PROTEIN"/>
    <property type="match status" value="1"/>
</dbReference>
<reference evidence="2" key="1">
    <citation type="journal article" date="2017" name="Nature">
        <title>The sunflower genome provides insights into oil metabolism, flowering and Asterid evolution.</title>
        <authorList>
            <person name="Badouin H."/>
            <person name="Gouzy J."/>
            <person name="Grassa C.J."/>
            <person name="Murat F."/>
            <person name="Staton S.E."/>
            <person name="Cottret L."/>
            <person name="Lelandais-Briere C."/>
            <person name="Owens G.L."/>
            <person name="Carrere S."/>
            <person name="Mayjonade B."/>
            <person name="Legrand L."/>
            <person name="Gill N."/>
            <person name="Kane N.C."/>
            <person name="Bowers J.E."/>
            <person name="Hubner S."/>
            <person name="Bellec A."/>
            <person name="Berard A."/>
            <person name="Berges H."/>
            <person name="Blanchet N."/>
            <person name="Boniface M.C."/>
            <person name="Brunel D."/>
            <person name="Catrice O."/>
            <person name="Chaidir N."/>
            <person name="Claudel C."/>
            <person name="Donnadieu C."/>
            <person name="Faraut T."/>
            <person name="Fievet G."/>
            <person name="Helmstetter N."/>
            <person name="King M."/>
            <person name="Knapp S.J."/>
            <person name="Lai Z."/>
            <person name="Le Paslier M.C."/>
            <person name="Lippi Y."/>
            <person name="Lorenzon L."/>
            <person name="Mandel J.R."/>
            <person name="Marage G."/>
            <person name="Marchand G."/>
            <person name="Marquand E."/>
            <person name="Bret-Mestries E."/>
            <person name="Morien E."/>
            <person name="Nambeesan S."/>
            <person name="Nguyen T."/>
            <person name="Pegot-Espagnet P."/>
            <person name="Pouilly N."/>
            <person name="Raftis F."/>
            <person name="Sallet E."/>
            <person name="Schiex T."/>
            <person name="Thomas J."/>
            <person name="Vandecasteele C."/>
            <person name="Vares D."/>
            <person name="Vear F."/>
            <person name="Vautrin S."/>
            <person name="Crespi M."/>
            <person name="Mangin B."/>
            <person name="Burke J.M."/>
            <person name="Salse J."/>
            <person name="Munos S."/>
            <person name="Vincourt P."/>
            <person name="Rieseberg L.H."/>
            <person name="Langlade N.B."/>
        </authorList>
    </citation>
    <scope>NUCLEOTIDE SEQUENCE</scope>
    <source>
        <tissue evidence="2">Leaves</tissue>
    </source>
</reference>
<evidence type="ECO:0008006" key="4">
    <source>
        <dbReference type="Google" id="ProtNLM"/>
    </source>
</evidence>
<dbReference type="EMBL" id="MNCJ02000318">
    <property type="protein sequence ID" value="KAF5814060.1"/>
    <property type="molecule type" value="Genomic_DNA"/>
</dbReference>
<name>A0A9K3JGE2_HELAN</name>
<evidence type="ECO:0000256" key="1">
    <source>
        <dbReference type="SAM" id="MobiDB-lite"/>
    </source>
</evidence>
<dbReference type="Gramene" id="mRNA:HanXRQr2_Chr03g0106261">
    <property type="protein sequence ID" value="CDS:HanXRQr2_Chr03g0106261.1"/>
    <property type="gene ID" value="HanXRQr2_Chr03g0106261"/>
</dbReference>
<proteinExistence type="predicted"/>
<comment type="caution">
    <text evidence="2">The sequence shown here is derived from an EMBL/GenBank/DDBJ whole genome shotgun (WGS) entry which is preliminary data.</text>
</comment>
<protein>
    <recommendedName>
        <fullName evidence="4">DUF4283 domain-containing protein</fullName>
    </recommendedName>
</protein>
<reference evidence="2" key="2">
    <citation type="submission" date="2020-06" db="EMBL/GenBank/DDBJ databases">
        <title>Helianthus annuus Genome sequencing and assembly Release 2.</title>
        <authorList>
            <person name="Gouzy J."/>
            <person name="Langlade N."/>
            <person name="Munos S."/>
        </authorList>
    </citation>
    <scope>NUCLEOTIDE SEQUENCE</scope>
    <source>
        <tissue evidence="2">Leaves</tissue>
    </source>
</reference>
<evidence type="ECO:0000313" key="3">
    <source>
        <dbReference type="Proteomes" id="UP000215914"/>
    </source>
</evidence>
<dbReference type="AlphaFoldDB" id="A0A9K3JGE2"/>
<sequence length="408" mass="44485">MKGGVSAGGNPGGFGRQWGAGGRVVLQDIQGGVLGLEDGRGVVVVAKSVEFLCQAKKLLRESSKRRMEVRYLGGLKILVSFESSREAVEFLGDDVGSWGQWFQGGELWNEGSFRFDRFAWIRISGVPASLWDNSVFDSIAGSFGEVVANAKVCSEDGDLSFTLVGILVKSGRRINSEVVVVHKNLSFNCWISETHLNWAPRFVSDASVRVNFPEDVKVPELSEDLVSQKCPVGLAERVGESEEGKPDVVESEQLDRGAESEPVSSQPVFSELPNVDMEKIGSHHEVKETCQSEQANFGGDWRSIFADCMKKDGGSTSVSNRYFNEKGAGVPDIGPENKSCFQSKDGGSVGPEANGLIGEKIGDVKLANIKPKSANRRYKETRPSVDDDPFNLTDIIRESGLIYKSHKR</sequence>
<feature type="compositionally biased region" description="Basic and acidic residues" evidence="1">
    <location>
        <begin position="237"/>
        <end position="259"/>
    </location>
</feature>
<dbReference type="PANTHER" id="PTHR34427:SF5">
    <property type="entry name" value="DUF4283 DOMAIN-CONTAINING PROTEIN"/>
    <property type="match status" value="1"/>
</dbReference>
<keyword evidence="3" id="KW-1185">Reference proteome</keyword>
<accession>A0A9K3JGE2</accession>
<evidence type="ECO:0000313" key="2">
    <source>
        <dbReference type="EMBL" id="KAF5814060.1"/>
    </source>
</evidence>
<organism evidence="2 3">
    <name type="scientific">Helianthus annuus</name>
    <name type="common">Common sunflower</name>
    <dbReference type="NCBI Taxonomy" id="4232"/>
    <lineage>
        <taxon>Eukaryota</taxon>
        <taxon>Viridiplantae</taxon>
        <taxon>Streptophyta</taxon>
        <taxon>Embryophyta</taxon>
        <taxon>Tracheophyta</taxon>
        <taxon>Spermatophyta</taxon>
        <taxon>Magnoliopsida</taxon>
        <taxon>eudicotyledons</taxon>
        <taxon>Gunneridae</taxon>
        <taxon>Pentapetalae</taxon>
        <taxon>asterids</taxon>
        <taxon>campanulids</taxon>
        <taxon>Asterales</taxon>
        <taxon>Asteraceae</taxon>
        <taxon>Asteroideae</taxon>
        <taxon>Heliantheae alliance</taxon>
        <taxon>Heliantheae</taxon>
        <taxon>Helianthus</taxon>
    </lineage>
</organism>
<gene>
    <name evidence="2" type="ORF">HanXRQr2_Chr03g0106261</name>
</gene>